<keyword evidence="6" id="KW-1185">Reference proteome</keyword>
<reference evidence="6" key="1">
    <citation type="submission" date="2017-06" db="EMBL/GenBank/DDBJ databases">
        <authorList>
            <person name="Varghese N."/>
            <person name="Submissions S."/>
        </authorList>
    </citation>
    <scope>NUCLEOTIDE SEQUENCE [LARGE SCALE GENOMIC DNA]</scope>
    <source>
        <strain evidence="6">SCA</strain>
    </source>
</reference>
<dbReference type="InterPro" id="IPR001789">
    <property type="entry name" value="Sig_transdc_resp-reg_receiver"/>
</dbReference>
<dbReference type="EMBL" id="FZOJ01000045">
    <property type="protein sequence ID" value="SNT15359.1"/>
    <property type="molecule type" value="Genomic_DNA"/>
</dbReference>
<dbReference type="AlphaFoldDB" id="A0A239KCK1"/>
<keyword evidence="3" id="KW-0597">Phosphoprotein</keyword>
<feature type="modified residue" description="4-aspartylphosphate" evidence="3">
    <location>
        <position position="41"/>
    </location>
</feature>
<dbReference type="Gene3D" id="3.40.50.2300">
    <property type="match status" value="1"/>
</dbReference>
<proteinExistence type="predicted"/>
<comment type="function">
    <text evidence="2">May play the central regulatory role in sporulation. It may be an element of the effector pathway responsible for the activation of sporulation genes in response to nutritional stress. Spo0A may act in concert with spo0H (a sigma factor) to control the expression of some genes that are critical to the sporulation process.</text>
</comment>
<evidence type="ECO:0000313" key="6">
    <source>
        <dbReference type="Proteomes" id="UP000198304"/>
    </source>
</evidence>
<sequence length="157" mass="17658">MITGYLEYFNKDYDFYLIQACNGEELLEKIKRKSIDIAFLDIEMEGLNGIQVGDAIRAKFLEVMIVFITGFKDYVGSTGTTTASVAVESIYCRLTTYRNGTRIGFDGKHGSNTSSLSVGYYYGPYTSTAEYEVSGTHFGFLNESMADYYSYNKKTLP</sequence>
<evidence type="ECO:0000256" key="3">
    <source>
        <dbReference type="PROSITE-ProRule" id="PRU00169"/>
    </source>
</evidence>
<accession>A0A239KCK1</accession>
<dbReference type="RefSeq" id="WP_176431576.1">
    <property type="nucleotide sequence ID" value="NZ_FZOJ01000045.1"/>
</dbReference>
<feature type="domain" description="Response regulatory" evidence="4">
    <location>
        <begin position="1"/>
        <end position="157"/>
    </location>
</feature>
<evidence type="ECO:0000256" key="2">
    <source>
        <dbReference type="ARBA" id="ARBA00024867"/>
    </source>
</evidence>
<name>A0A239KCK1_9FIRM</name>
<evidence type="ECO:0000256" key="1">
    <source>
        <dbReference type="ARBA" id="ARBA00018672"/>
    </source>
</evidence>
<dbReference type="SUPFAM" id="SSF52172">
    <property type="entry name" value="CheY-like"/>
    <property type="match status" value="1"/>
</dbReference>
<dbReference type="Pfam" id="PF00072">
    <property type="entry name" value="Response_reg"/>
    <property type="match status" value="1"/>
</dbReference>
<dbReference type="GO" id="GO:0000160">
    <property type="term" value="P:phosphorelay signal transduction system"/>
    <property type="evidence" value="ECO:0007669"/>
    <property type="project" value="InterPro"/>
</dbReference>
<evidence type="ECO:0000313" key="5">
    <source>
        <dbReference type="EMBL" id="SNT15359.1"/>
    </source>
</evidence>
<dbReference type="Proteomes" id="UP000198304">
    <property type="component" value="Unassembled WGS sequence"/>
</dbReference>
<gene>
    <name evidence="5" type="ORF">SAMN05446037_104524</name>
</gene>
<protein>
    <recommendedName>
        <fullName evidence="1">Stage 0 sporulation protein A homolog</fullName>
    </recommendedName>
</protein>
<organism evidence="5 6">
    <name type="scientific">Anaerovirgula multivorans</name>
    <dbReference type="NCBI Taxonomy" id="312168"/>
    <lineage>
        <taxon>Bacteria</taxon>
        <taxon>Bacillati</taxon>
        <taxon>Bacillota</taxon>
        <taxon>Clostridia</taxon>
        <taxon>Peptostreptococcales</taxon>
        <taxon>Natronincolaceae</taxon>
        <taxon>Anaerovirgula</taxon>
    </lineage>
</organism>
<evidence type="ECO:0000259" key="4">
    <source>
        <dbReference type="PROSITE" id="PS50110"/>
    </source>
</evidence>
<dbReference type="InterPro" id="IPR011006">
    <property type="entry name" value="CheY-like_superfamily"/>
</dbReference>
<dbReference type="PROSITE" id="PS50110">
    <property type="entry name" value="RESPONSE_REGULATORY"/>
    <property type="match status" value="1"/>
</dbReference>